<dbReference type="EMBL" id="CAJVPT010018581">
    <property type="protein sequence ID" value="CAG8635463.1"/>
    <property type="molecule type" value="Genomic_DNA"/>
</dbReference>
<comment type="caution">
    <text evidence="1">The sequence shown here is derived from an EMBL/GenBank/DDBJ whole genome shotgun (WGS) entry which is preliminary data.</text>
</comment>
<reference evidence="1" key="1">
    <citation type="submission" date="2021-06" db="EMBL/GenBank/DDBJ databases">
        <authorList>
            <person name="Kallberg Y."/>
            <person name="Tangrot J."/>
            <person name="Rosling A."/>
        </authorList>
    </citation>
    <scope>NUCLEOTIDE SEQUENCE</scope>
    <source>
        <strain evidence="1">CL356</strain>
    </source>
</reference>
<name>A0ACA9N531_9GLOM</name>
<proteinExistence type="predicted"/>
<accession>A0ACA9N531</accession>
<dbReference type="Proteomes" id="UP000789525">
    <property type="component" value="Unassembled WGS sequence"/>
</dbReference>
<evidence type="ECO:0000313" key="2">
    <source>
        <dbReference type="Proteomes" id="UP000789525"/>
    </source>
</evidence>
<sequence length="116" mass="12810">MRLATKRSRGSLIISMKSILDSKDLIQLRPLHFKRLVSVVNTPLPKLDLSPVNLVLISTLDGNLHGVDRYTGQVLWSLEGATDGSLIRTFTRPSTKQPNSTKDSDPNGDTIIDVDQ</sequence>
<protein>
    <submittedName>
        <fullName evidence="1">6054_t:CDS:1</fullName>
    </submittedName>
</protein>
<evidence type="ECO:0000313" key="1">
    <source>
        <dbReference type="EMBL" id="CAG8635463.1"/>
    </source>
</evidence>
<gene>
    <name evidence="1" type="ORF">ACOLOM_LOCUS7778</name>
</gene>
<keyword evidence="2" id="KW-1185">Reference proteome</keyword>
<feature type="non-terminal residue" evidence="1">
    <location>
        <position position="116"/>
    </location>
</feature>
<organism evidence="1 2">
    <name type="scientific">Acaulospora colombiana</name>
    <dbReference type="NCBI Taxonomy" id="27376"/>
    <lineage>
        <taxon>Eukaryota</taxon>
        <taxon>Fungi</taxon>
        <taxon>Fungi incertae sedis</taxon>
        <taxon>Mucoromycota</taxon>
        <taxon>Glomeromycotina</taxon>
        <taxon>Glomeromycetes</taxon>
        <taxon>Diversisporales</taxon>
        <taxon>Acaulosporaceae</taxon>
        <taxon>Acaulospora</taxon>
    </lineage>
</organism>